<proteinExistence type="predicted"/>
<evidence type="ECO:0000313" key="3">
    <source>
        <dbReference type="Proteomes" id="UP000664132"/>
    </source>
</evidence>
<organism evidence="2 3">
    <name type="scientific">Cadophora malorum</name>
    <dbReference type="NCBI Taxonomy" id="108018"/>
    <lineage>
        <taxon>Eukaryota</taxon>
        <taxon>Fungi</taxon>
        <taxon>Dikarya</taxon>
        <taxon>Ascomycota</taxon>
        <taxon>Pezizomycotina</taxon>
        <taxon>Leotiomycetes</taxon>
        <taxon>Helotiales</taxon>
        <taxon>Ploettnerulaceae</taxon>
        <taxon>Cadophora</taxon>
    </lineage>
</organism>
<protein>
    <submittedName>
        <fullName evidence="2">Uncharacterized protein</fullName>
    </submittedName>
</protein>
<evidence type="ECO:0000313" key="2">
    <source>
        <dbReference type="EMBL" id="KAG4413084.1"/>
    </source>
</evidence>
<dbReference type="EMBL" id="JAFJYH010000334">
    <property type="protein sequence ID" value="KAG4413084.1"/>
    <property type="molecule type" value="Genomic_DNA"/>
</dbReference>
<dbReference type="OrthoDB" id="5201563at2759"/>
<gene>
    <name evidence="2" type="ORF">IFR04_013768</name>
</gene>
<evidence type="ECO:0000256" key="1">
    <source>
        <dbReference type="SAM" id="MobiDB-lite"/>
    </source>
</evidence>
<accession>A0A8H7W6W8</accession>
<feature type="region of interest" description="Disordered" evidence="1">
    <location>
        <begin position="26"/>
        <end position="56"/>
    </location>
</feature>
<dbReference type="AlphaFoldDB" id="A0A8H7W6W8"/>
<sequence length="131" mass="15003">MSQTQTILQPAMILETLRVYDVHETGHEETPETHSSPTQNNGVEEPQFAARSDPNWPSNWRRIPAYRASSRTHQVADRVADRVAGRDAAEGVMVVTMFHGVWLMGNLNQLWRATVGRWNDRLMRYEVGGDW</sequence>
<comment type="caution">
    <text evidence="2">The sequence shown here is derived from an EMBL/GenBank/DDBJ whole genome shotgun (WGS) entry which is preliminary data.</text>
</comment>
<reference evidence="2" key="1">
    <citation type="submission" date="2021-02" db="EMBL/GenBank/DDBJ databases">
        <title>Genome sequence Cadophora malorum strain M34.</title>
        <authorList>
            <person name="Stefanovic E."/>
            <person name="Vu D."/>
            <person name="Scully C."/>
            <person name="Dijksterhuis J."/>
            <person name="Roader J."/>
            <person name="Houbraken J."/>
        </authorList>
    </citation>
    <scope>NUCLEOTIDE SEQUENCE</scope>
    <source>
        <strain evidence="2">M34</strain>
    </source>
</reference>
<keyword evidence="3" id="KW-1185">Reference proteome</keyword>
<name>A0A8H7W6W8_9HELO</name>
<dbReference type="Proteomes" id="UP000664132">
    <property type="component" value="Unassembled WGS sequence"/>
</dbReference>